<feature type="binding site" evidence="9">
    <location>
        <position position="103"/>
    </location>
    <ligand>
        <name>cob(II)alamin</name>
        <dbReference type="ChEBI" id="CHEBI:16304"/>
    </ligand>
</feature>
<dbReference type="GO" id="GO:0046872">
    <property type="term" value="F:metal ion binding"/>
    <property type="evidence" value="ECO:0007669"/>
    <property type="project" value="UniProtKB-KW"/>
</dbReference>
<evidence type="ECO:0000256" key="7">
    <source>
        <dbReference type="ARBA" id="ARBA00023004"/>
    </source>
</evidence>
<dbReference type="PROSITE" id="PS00198">
    <property type="entry name" value="4FE4S_FER_1"/>
    <property type="match status" value="1"/>
</dbReference>
<feature type="domain" description="4Fe-4S ferredoxin-type" evidence="11">
    <location>
        <begin position="222"/>
        <end position="254"/>
    </location>
</feature>
<dbReference type="SUPFAM" id="SSF46548">
    <property type="entry name" value="alpha-helical ferredoxin"/>
    <property type="match status" value="1"/>
</dbReference>
<feature type="binding site" evidence="9">
    <location>
        <position position="215"/>
    </location>
    <ligand>
        <name>cob(II)alamin</name>
        <dbReference type="ChEBI" id="CHEBI:16304"/>
    </ligand>
</feature>
<dbReference type="PANTHER" id="PTHR30002:SF4">
    <property type="entry name" value="EPOXYQUEUOSINE REDUCTASE"/>
    <property type="match status" value="1"/>
</dbReference>
<comment type="catalytic activity">
    <reaction evidence="9">
        <text>epoxyqueuosine(34) in tRNA + AH2 = queuosine(34) in tRNA + A + H2O</text>
        <dbReference type="Rhea" id="RHEA:32159"/>
        <dbReference type="Rhea" id="RHEA-COMP:18571"/>
        <dbReference type="Rhea" id="RHEA-COMP:18582"/>
        <dbReference type="ChEBI" id="CHEBI:13193"/>
        <dbReference type="ChEBI" id="CHEBI:15377"/>
        <dbReference type="ChEBI" id="CHEBI:17499"/>
        <dbReference type="ChEBI" id="CHEBI:194431"/>
        <dbReference type="ChEBI" id="CHEBI:194443"/>
        <dbReference type="EC" id="1.17.99.6"/>
    </reaction>
</comment>
<feature type="binding site" evidence="9">
    <location>
        <position position="260"/>
    </location>
    <ligand>
        <name>[4Fe-4S] cluster</name>
        <dbReference type="ChEBI" id="CHEBI:49883"/>
        <label>2</label>
    </ligand>
</feature>
<comment type="function">
    <text evidence="9">Catalyzes the conversion of epoxyqueuosine (oQ) to queuosine (Q), which is a hypermodified base found in the wobble positions of tRNA(Asp), tRNA(Asn), tRNA(His) and tRNA(Tyr).</text>
</comment>
<feature type="binding site" evidence="9">
    <location>
        <position position="244"/>
    </location>
    <ligand>
        <name>[4Fe-4S] cluster</name>
        <dbReference type="ChEBI" id="CHEBI:49883"/>
        <label>2</label>
    </ligand>
</feature>
<feature type="binding site" evidence="9">
    <location>
        <position position="240"/>
    </location>
    <ligand>
        <name>[4Fe-4S] cluster</name>
        <dbReference type="ChEBI" id="CHEBI:49883"/>
        <label>1</label>
    </ligand>
</feature>
<evidence type="ECO:0000313" key="13">
    <source>
        <dbReference type="Proteomes" id="UP000236751"/>
    </source>
</evidence>
<evidence type="ECO:0000256" key="5">
    <source>
        <dbReference type="ARBA" id="ARBA00022785"/>
    </source>
</evidence>
<evidence type="ECO:0000256" key="4">
    <source>
        <dbReference type="ARBA" id="ARBA00022723"/>
    </source>
</evidence>
<keyword evidence="5 9" id="KW-0671">Queuosine biosynthesis</keyword>
<keyword evidence="8 9" id="KW-0411">Iron-sulfur</keyword>
<keyword evidence="3 9" id="KW-0819">tRNA processing</keyword>
<dbReference type="PROSITE" id="PS51379">
    <property type="entry name" value="4FE4S_FER_2"/>
    <property type="match status" value="1"/>
</dbReference>
<dbReference type="UniPathway" id="UPA00392"/>
<comment type="pathway">
    <text evidence="9">tRNA modification; tRNA-queuosine biosynthesis.</text>
</comment>
<evidence type="ECO:0000256" key="1">
    <source>
        <dbReference type="ARBA" id="ARBA00022485"/>
    </source>
</evidence>
<feature type="region of interest" description="Disordered" evidence="10">
    <location>
        <begin position="1"/>
        <end position="41"/>
    </location>
</feature>
<feature type="binding site" evidence="9">
    <location>
        <position position="237"/>
    </location>
    <ligand>
        <name>[4Fe-4S] cluster</name>
        <dbReference type="ChEBI" id="CHEBI:49883"/>
        <label>1</label>
    </ligand>
</feature>
<keyword evidence="4 9" id="KW-0479">Metal-binding</keyword>
<evidence type="ECO:0000259" key="11">
    <source>
        <dbReference type="PROSITE" id="PS51379"/>
    </source>
</evidence>
<reference evidence="12 13" key="1">
    <citation type="submission" date="2016-10" db="EMBL/GenBank/DDBJ databases">
        <authorList>
            <person name="de Groot N.N."/>
        </authorList>
    </citation>
    <scope>NUCLEOTIDE SEQUENCE [LARGE SCALE GENOMIC DNA]</scope>
    <source>
        <strain evidence="12 13">Nl13</strain>
    </source>
</reference>
<feature type="binding site" evidence="9">
    <location>
        <position position="287"/>
    </location>
    <ligand>
        <name>[4Fe-4S] cluster</name>
        <dbReference type="ChEBI" id="CHEBI:49883"/>
        <label>2</label>
    </ligand>
</feature>
<comment type="cofactor">
    <cofactor evidence="9">
        <name>cob(II)alamin</name>
        <dbReference type="ChEBI" id="CHEBI:16304"/>
    </cofactor>
</comment>
<dbReference type="InterPro" id="IPR004453">
    <property type="entry name" value="QueG"/>
</dbReference>
<dbReference type="InterPro" id="IPR013542">
    <property type="entry name" value="QueG_DUF1730"/>
</dbReference>
<sequence length="406" mass="45856">MAGLVKSYQGDEGRQTRYDVNMRKDDPSTELSPEPLKDLSDSTVDLPQLARSIKEWGEKLGFQKVSIVDAGADMRRAETGLFEWLDQGCHGEMDYMARHGTRRTRPAELVPGTLRVISVRMNYMPIARDSWQVIQDGTRAFISRYALGRDYHKVLRGRLQKLAEKIEAETGCLNYRVFSDSAPVMEVEWAQKSGLGWRGKHTLLLSRDAGSLFFLGELFTDLPLPVDQPAANYCGSCTRCIDICPTRAIIAPYRLDARRCISYLTIEHKGSIPEPLRPLIGNRVYGCDDCQLVCPWNKFAVITNEDDFSVRNGLDSASLIELFGWSSEEFEARLAGSPIRRIGHEQWLRNLAVGLGNAPFSQSVVQALRARLDDASPLIREHVRWALHQQERPLSFFIEDAAIPKK</sequence>
<evidence type="ECO:0000313" key="12">
    <source>
        <dbReference type="EMBL" id="SEF65752.1"/>
    </source>
</evidence>
<evidence type="ECO:0000256" key="9">
    <source>
        <dbReference type="HAMAP-Rule" id="MF_00916"/>
    </source>
</evidence>
<feature type="active site" description="Proton donor" evidence="9">
    <location>
        <position position="180"/>
    </location>
</feature>
<dbReference type="NCBIfam" id="TIGR00276">
    <property type="entry name" value="tRNA epoxyqueuosine(34) reductase QueG"/>
    <property type="match status" value="1"/>
</dbReference>
<comment type="subcellular location">
    <subcellularLocation>
        <location evidence="9">Cytoplasm</location>
    </subcellularLocation>
</comment>
<keyword evidence="9" id="KW-0846">Cobalamin</keyword>
<keyword evidence="6 9" id="KW-0560">Oxidoreductase</keyword>
<evidence type="ECO:0000256" key="2">
    <source>
        <dbReference type="ARBA" id="ARBA00022490"/>
    </source>
</evidence>
<proteinExistence type="inferred from homology"/>
<gene>
    <name evidence="9" type="primary">queG</name>
    <name evidence="12" type="ORF">SAMN05216403_10581</name>
</gene>
<feature type="binding site" evidence="9">
    <location>
        <position position="204"/>
    </location>
    <ligand>
        <name>cob(II)alamin</name>
        <dbReference type="ChEBI" id="CHEBI:16304"/>
    </ligand>
</feature>
<protein>
    <recommendedName>
        <fullName evidence="9">Epoxyqueuosine reductase</fullName>
        <ecNumber evidence="9">1.17.99.6</ecNumber>
    </recommendedName>
    <alternativeName>
        <fullName evidence="9">Queuosine biosynthesis protein QueG</fullName>
    </alternativeName>
</protein>
<dbReference type="EMBL" id="FNVK01000005">
    <property type="protein sequence ID" value="SEF65752.1"/>
    <property type="molecule type" value="Genomic_DNA"/>
</dbReference>
<comment type="cofactor">
    <cofactor evidence="9">
        <name>[4Fe-4S] cluster</name>
        <dbReference type="ChEBI" id="CHEBI:49883"/>
    </cofactor>
    <text evidence="9">Binds 2 [4Fe-4S] clusters per monomer.</text>
</comment>
<feature type="binding site" evidence="9">
    <location>
        <begin position="287"/>
        <end position="288"/>
    </location>
    <ligand>
        <name>cob(II)alamin</name>
        <dbReference type="ChEBI" id="CHEBI:16304"/>
    </ligand>
</feature>
<comment type="caution">
    <text evidence="9">Lacks conserved residue(s) required for the propagation of feature annotation.</text>
</comment>
<dbReference type="FunFam" id="3.30.70.20:FF:000017">
    <property type="entry name" value="Epoxyqueuosine reductase"/>
    <property type="match status" value="1"/>
</dbReference>
<dbReference type="GO" id="GO:0031419">
    <property type="term" value="F:cobalamin binding"/>
    <property type="evidence" value="ECO:0007669"/>
    <property type="project" value="UniProtKB-KW"/>
</dbReference>
<evidence type="ECO:0000256" key="6">
    <source>
        <dbReference type="ARBA" id="ARBA00023002"/>
    </source>
</evidence>
<dbReference type="EC" id="1.17.99.6" evidence="9"/>
<dbReference type="AlphaFoldDB" id="A0A1H5TS91"/>
<comment type="subunit">
    <text evidence="9">Monomer.</text>
</comment>
<dbReference type="InterPro" id="IPR017896">
    <property type="entry name" value="4Fe4S_Fe-S-bd"/>
</dbReference>
<evidence type="ECO:0000256" key="8">
    <source>
        <dbReference type="ARBA" id="ARBA00023014"/>
    </source>
</evidence>
<keyword evidence="2 9" id="KW-0963">Cytoplasm</keyword>
<feature type="binding site" evidence="9">
    <location>
        <position position="290"/>
    </location>
    <ligand>
        <name>[4Fe-4S] cluster</name>
        <dbReference type="ChEBI" id="CHEBI:49883"/>
        <label>2</label>
    </ligand>
</feature>
<dbReference type="GO" id="GO:0008616">
    <property type="term" value="P:tRNA queuosine(34) biosynthetic process"/>
    <property type="evidence" value="ECO:0007669"/>
    <property type="project" value="UniProtKB-UniRule"/>
</dbReference>
<feature type="binding site" evidence="9">
    <location>
        <position position="269"/>
    </location>
    <ligand>
        <name>tRNA</name>
        <dbReference type="ChEBI" id="CHEBI:17843"/>
    </ligand>
</feature>
<dbReference type="InterPro" id="IPR017900">
    <property type="entry name" value="4Fe4S_Fe_S_CS"/>
</dbReference>
<evidence type="ECO:0000256" key="10">
    <source>
        <dbReference type="SAM" id="MobiDB-lite"/>
    </source>
</evidence>
<dbReference type="Pfam" id="PF08331">
    <property type="entry name" value="QueG_DUF1730"/>
    <property type="match status" value="1"/>
</dbReference>
<dbReference type="HAMAP" id="MF_00916">
    <property type="entry name" value="QueG"/>
    <property type="match status" value="1"/>
</dbReference>
<dbReference type="GO" id="GO:0052693">
    <property type="term" value="F:epoxyqueuosine reductase activity"/>
    <property type="evidence" value="ECO:0007669"/>
    <property type="project" value="UniProtKB-UniRule"/>
</dbReference>
<dbReference type="PANTHER" id="PTHR30002">
    <property type="entry name" value="EPOXYQUEUOSINE REDUCTASE"/>
    <property type="match status" value="1"/>
</dbReference>
<organism evidence="12 13">
    <name type="scientific">Nitrosospira multiformis (strain ATCC 25196 / NCIMB 11849 / C 71)</name>
    <dbReference type="NCBI Taxonomy" id="323848"/>
    <lineage>
        <taxon>Bacteria</taxon>
        <taxon>Pseudomonadati</taxon>
        <taxon>Pseudomonadota</taxon>
        <taxon>Betaproteobacteria</taxon>
        <taxon>Nitrosomonadales</taxon>
        <taxon>Nitrosomonadaceae</taxon>
        <taxon>Nitrosospira</taxon>
    </lineage>
</organism>
<dbReference type="Gene3D" id="3.30.70.20">
    <property type="match status" value="1"/>
</dbReference>
<feature type="binding site" evidence="9">
    <location>
        <position position="180"/>
    </location>
    <ligand>
        <name>cob(II)alamin</name>
        <dbReference type="ChEBI" id="CHEBI:16304"/>
    </ligand>
</feature>
<feature type="binding site" evidence="9">
    <location>
        <position position="234"/>
    </location>
    <ligand>
        <name>[4Fe-4S] cluster</name>
        <dbReference type="ChEBI" id="CHEBI:49883"/>
        <label>1</label>
    </ligand>
</feature>
<comment type="similarity">
    <text evidence="9">Belongs to the QueG family.</text>
</comment>
<evidence type="ECO:0000256" key="3">
    <source>
        <dbReference type="ARBA" id="ARBA00022694"/>
    </source>
</evidence>
<feature type="compositionally biased region" description="Basic and acidic residues" evidence="10">
    <location>
        <begin position="9"/>
        <end position="27"/>
    </location>
</feature>
<name>A0A1H5TS91_NITMU</name>
<feature type="binding site" evidence="9">
    <location>
        <position position="262"/>
    </location>
    <ligand>
        <name>cob(II)alamin</name>
        <dbReference type="ChEBI" id="CHEBI:16304"/>
    </ligand>
</feature>
<keyword evidence="7 9" id="KW-0408">Iron</keyword>
<feature type="binding site" evidence="9">
    <location>
        <position position="294"/>
    </location>
    <ligand>
        <name>[4Fe-4S] cluster</name>
        <dbReference type="ChEBI" id="CHEBI:49883"/>
        <label>1</label>
    </ligand>
</feature>
<keyword evidence="1 9" id="KW-0004">4Fe-4S</keyword>
<dbReference type="Pfam" id="PF13484">
    <property type="entry name" value="Fer4_16"/>
    <property type="match status" value="1"/>
</dbReference>
<accession>A0A1H5TS91</accession>
<keyword evidence="9" id="KW-0170">Cobalt</keyword>
<dbReference type="GO" id="GO:0005737">
    <property type="term" value="C:cytoplasm"/>
    <property type="evidence" value="ECO:0007669"/>
    <property type="project" value="UniProtKB-SubCell"/>
</dbReference>
<dbReference type="GO" id="GO:0051539">
    <property type="term" value="F:4 iron, 4 sulfur cluster binding"/>
    <property type="evidence" value="ECO:0007669"/>
    <property type="project" value="UniProtKB-KW"/>
</dbReference>
<dbReference type="Proteomes" id="UP000236751">
    <property type="component" value="Unassembled WGS sequence"/>
</dbReference>